<organism evidence="2 3">
    <name type="scientific">Phialophora macrospora</name>
    <dbReference type="NCBI Taxonomy" id="1851006"/>
    <lineage>
        <taxon>Eukaryota</taxon>
        <taxon>Fungi</taxon>
        <taxon>Dikarya</taxon>
        <taxon>Ascomycota</taxon>
        <taxon>Pezizomycotina</taxon>
        <taxon>Eurotiomycetes</taxon>
        <taxon>Chaetothyriomycetidae</taxon>
        <taxon>Chaetothyriales</taxon>
        <taxon>Herpotrichiellaceae</taxon>
        <taxon>Phialophora</taxon>
    </lineage>
</organism>
<keyword evidence="3" id="KW-1185">Reference proteome</keyword>
<feature type="compositionally biased region" description="Low complexity" evidence="1">
    <location>
        <begin position="222"/>
        <end position="234"/>
    </location>
</feature>
<dbReference type="Proteomes" id="UP000054266">
    <property type="component" value="Unassembled WGS sequence"/>
</dbReference>
<dbReference type="PANTHER" id="PTHR42084">
    <property type="entry name" value="YALI0E26631P"/>
    <property type="match status" value="1"/>
</dbReference>
<feature type="region of interest" description="Disordered" evidence="1">
    <location>
        <begin position="151"/>
        <end position="175"/>
    </location>
</feature>
<protein>
    <submittedName>
        <fullName evidence="2">Uncharacterized protein</fullName>
    </submittedName>
</protein>
<evidence type="ECO:0000313" key="2">
    <source>
        <dbReference type="EMBL" id="KIW74023.1"/>
    </source>
</evidence>
<dbReference type="PANTHER" id="PTHR42084:SF1">
    <property type="entry name" value="SERINE_THREONINE-PROTEIN KINASE PPK6"/>
    <property type="match status" value="1"/>
</dbReference>
<feature type="region of interest" description="Disordered" evidence="1">
    <location>
        <begin position="212"/>
        <end position="264"/>
    </location>
</feature>
<accession>A0A0D2FZU1</accession>
<dbReference type="EMBL" id="KN846956">
    <property type="protein sequence ID" value="KIW74023.1"/>
    <property type="molecule type" value="Genomic_DNA"/>
</dbReference>
<proteinExistence type="predicted"/>
<evidence type="ECO:0000256" key="1">
    <source>
        <dbReference type="SAM" id="MobiDB-lite"/>
    </source>
</evidence>
<dbReference type="AlphaFoldDB" id="A0A0D2FZU1"/>
<evidence type="ECO:0000313" key="3">
    <source>
        <dbReference type="Proteomes" id="UP000054266"/>
    </source>
</evidence>
<feature type="compositionally biased region" description="Acidic residues" evidence="1">
    <location>
        <begin position="212"/>
        <end position="221"/>
    </location>
</feature>
<name>A0A0D2FZU1_9EURO</name>
<feature type="compositionally biased region" description="Polar residues" evidence="1">
    <location>
        <begin position="151"/>
        <end position="165"/>
    </location>
</feature>
<reference evidence="2 3" key="1">
    <citation type="submission" date="2015-01" db="EMBL/GenBank/DDBJ databases">
        <title>The Genome Sequence of Capronia semiimmersa CBS27337.</title>
        <authorList>
            <consortium name="The Broad Institute Genomics Platform"/>
            <person name="Cuomo C."/>
            <person name="de Hoog S."/>
            <person name="Gorbushina A."/>
            <person name="Stielow B."/>
            <person name="Teixiera M."/>
            <person name="Abouelleil A."/>
            <person name="Chapman S.B."/>
            <person name="Priest M."/>
            <person name="Young S.K."/>
            <person name="Wortman J."/>
            <person name="Nusbaum C."/>
            <person name="Birren B."/>
        </authorList>
    </citation>
    <scope>NUCLEOTIDE SEQUENCE [LARGE SCALE GENOMIC DNA]</scope>
    <source>
        <strain evidence="2 3">CBS 27337</strain>
    </source>
</reference>
<gene>
    <name evidence="2" type="ORF">PV04_02093</name>
</gene>
<feature type="region of interest" description="Disordered" evidence="1">
    <location>
        <begin position="82"/>
        <end position="117"/>
    </location>
</feature>
<feature type="compositionally biased region" description="Basic and acidic residues" evidence="1">
    <location>
        <begin position="96"/>
        <end position="106"/>
    </location>
</feature>
<sequence>MSADLFAAFMPEGVKPEDPFGSPAQHTTTPPVDIVHSKPSTPKRSSIKQAHHLSEPSPLWKRGIDGGDILFDAEEAALDDDFGDFETVGGPSSDGVDLKNSEDASRSADLATDPSQAKSNAPLVLDLLDVDDGIRHVAGAANKAIWPHSASHNQSATASSNNNGVDATDDDGWGDFEQMEAQEPHSMHNLDFELSQKPEAAREELIADVADEEWEPFDEETPSSVIDPSSVSKSRASLPEADLRDTPRKTGPLNVLERPSNVPPPSSLLQLLSTVFQSIRRNNADATTTKSELASRVLLAFRTASRIIAGRTLRWKRDSILAQSVRIGQAGKNGGMKLVSVNKSETSKEDREVEDMIQDWSNYIHEFNSIITQAGLPPHRMRLSSRIPLKISKHANSSGSSKQCAVCGLKRTERLNDVDLDIDDLFGEFWVEHWGHRDCCDFWYSFKSMLGQR</sequence>
<dbReference type="HOGENOM" id="CLU_022340_2_1_1"/>
<dbReference type="STRING" id="5601.A0A0D2FZU1"/>
<feature type="region of interest" description="Disordered" evidence="1">
    <location>
        <begin position="1"/>
        <end position="59"/>
    </location>
</feature>